<feature type="compositionally biased region" description="Basic residues" evidence="1">
    <location>
        <begin position="54"/>
        <end position="66"/>
    </location>
</feature>
<evidence type="ECO:0000313" key="2">
    <source>
        <dbReference type="EMBL" id="CAG7815527.1"/>
    </source>
</evidence>
<dbReference type="AlphaFoldDB" id="A0A8J2KFH5"/>
<comment type="caution">
    <text evidence="2">The sequence shown here is derived from an EMBL/GenBank/DDBJ whole genome shotgun (WGS) entry which is preliminary data.</text>
</comment>
<proteinExistence type="predicted"/>
<dbReference type="EMBL" id="CAJVCH010346247">
    <property type="protein sequence ID" value="CAG7815527.1"/>
    <property type="molecule type" value="Genomic_DNA"/>
</dbReference>
<gene>
    <name evidence="2" type="ORF">AFUS01_LOCUS26201</name>
</gene>
<protein>
    <submittedName>
        <fullName evidence="2">Uncharacterized protein</fullName>
    </submittedName>
</protein>
<feature type="region of interest" description="Disordered" evidence="1">
    <location>
        <begin position="44"/>
        <end position="66"/>
    </location>
</feature>
<evidence type="ECO:0000313" key="3">
    <source>
        <dbReference type="Proteomes" id="UP000708208"/>
    </source>
</evidence>
<dbReference type="Proteomes" id="UP000708208">
    <property type="component" value="Unassembled WGS sequence"/>
</dbReference>
<keyword evidence="3" id="KW-1185">Reference proteome</keyword>
<sequence>TLFTSIPLGINDTIQAYSTWDDIDASKLVIVSVNENLVDVGDGHGRRFGGNDRRRGRGRRLTYRPR</sequence>
<feature type="non-terminal residue" evidence="2">
    <location>
        <position position="1"/>
    </location>
</feature>
<reference evidence="2" key="1">
    <citation type="submission" date="2021-06" db="EMBL/GenBank/DDBJ databases">
        <authorList>
            <person name="Hodson N. C."/>
            <person name="Mongue J. A."/>
            <person name="Jaron S. K."/>
        </authorList>
    </citation>
    <scope>NUCLEOTIDE SEQUENCE</scope>
</reference>
<evidence type="ECO:0000256" key="1">
    <source>
        <dbReference type="SAM" id="MobiDB-lite"/>
    </source>
</evidence>
<name>A0A8J2KFH5_9HEXA</name>
<feature type="compositionally biased region" description="Basic and acidic residues" evidence="1">
    <location>
        <begin position="44"/>
        <end position="53"/>
    </location>
</feature>
<feature type="non-terminal residue" evidence="2">
    <location>
        <position position="66"/>
    </location>
</feature>
<accession>A0A8J2KFH5</accession>
<organism evidence="2 3">
    <name type="scientific">Allacma fusca</name>
    <dbReference type="NCBI Taxonomy" id="39272"/>
    <lineage>
        <taxon>Eukaryota</taxon>
        <taxon>Metazoa</taxon>
        <taxon>Ecdysozoa</taxon>
        <taxon>Arthropoda</taxon>
        <taxon>Hexapoda</taxon>
        <taxon>Collembola</taxon>
        <taxon>Symphypleona</taxon>
        <taxon>Sminthuridae</taxon>
        <taxon>Allacma</taxon>
    </lineage>
</organism>